<reference evidence="2" key="2">
    <citation type="journal article" date="2015" name="Data Brief">
        <title>Shoot transcriptome of the giant reed, Arundo donax.</title>
        <authorList>
            <person name="Barrero R.A."/>
            <person name="Guerrero F.D."/>
            <person name="Moolhuijzen P."/>
            <person name="Goolsby J.A."/>
            <person name="Tidwell J."/>
            <person name="Bellgard S.E."/>
            <person name="Bellgard M.I."/>
        </authorList>
    </citation>
    <scope>NUCLEOTIDE SEQUENCE</scope>
    <source>
        <tissue evidence="2">Shoot tissue taken approximately 20 cm above the soil surface</tissue>
    </source>
</reference>
<proteinExistence type="predicted"/>
<evidence type="ECO:0000313" key="2">
    <source>
        <dbReference type="EMBL" id="JAD77614.1"/>
    </source>
</evidence>
<protein>
    <recommendedName>
        <fullName evidence="1">DYW domain-containing protein</fullName>
    </recommendedName>
</protein>
<feature type="domain" description="DYW" evidence="1">
    <location>
        <begin position="17"/>
        <end position="97"/>
    </location>
</feature>
<dbReference type="Pfam" id="PF14432">
    <property type="entry name" value="DYW_deaminase"/>
    <property type="match status" value="1"/>
</dbReference>
<name>A0A0A9CMX4_ARUDO</name>
<reference evidence="2" key="1">
    <citation type="submission" date="2014-09" db="EMBL/GenBank/DDBJ databases">
        <authorList>
            <person name="Magalhaes I.L.F."/>
            <person name="Oliveira U."/>
            <person name="Santos F.R."/>
            <person name="Vidigal T.H.D.A."/>
            <person name="Brescovit A.D."/>
            <person name="Santos A.J."/>
        </authorList>
    </citation>
    <scope>NUCLEOTIDE SEQUENCE</scope>
    <source>
        <tissue evidence="2">Shoot tissue taken approximately 20 cm above the soil surface</tissue>
    </source>
</reference>
<sequence>MMIQMELSMLNRNGTLVSEEETEEVTGIHCENLVIAFAVSNSPDFRSIRIIKTIKMCSHCHTFAKLVSEKYKRQILIKDPNCLHKFKGGKCSCEDYW</sequence>
<dbReference type="InterPro" id="IPR032867">
    <property type="entry name" value="DYW_dom"/>
</dbReference>
<evidence type="ECO:0000259" key="1">
    <source>
        <dbReference type="Pfam" id="PF14432"/>
    </source>
</evidence>
<dbReference type="EMBL" id="GBRH01220281">
    <property type="protein sequence ID" value="JAD77614.1"/>
    <property type="molecule type" value="Transcribed_RNA"/>
</dbReference>
<accession>A0A0A9CMX4</accession>
<organism evidence="2">
    <name type="scientific">Arundo donax</name>
    <name type="common">Giant reed</name>
    <name type="synonym">Donax arundinaceus</name>
    <dbReference type="NCBI Taxonomy" id="35708"/>
    <lineage>
        <taxon>Eukaryota</taxon>
        <taxon>Viridiplantae</taxon>
        <taxon>Streptophyta</taxon>
        <taxon>Embryophyta</taxon>
        <taxon>Tracheophyta</taxon>
        <taxon>Spermatophyta</taxon>
        <taxon>Magnoliopsida</taxon>
        <taxon>Liliopsida</taxon>
        <taxon>Poales</taxon>
        <taxon>Poaceae</taxon>
        <taxon>PACMAD clade</taxon>
        <taxon>Arundinoideae</taxon>
        <taxon>Arundineae</taxon>
        <taxon>Arundo</taxon>
    </lineage>
</organism>
<dbReference type="AlphaFoldDB" id="A0A0A9CMX4"/>
<dbReference type="GO" id="GO:0008270">
    <property type="term" value="F:zinc ion binding"/>
    <property type="evidence" value="ECO:0007669"/>
    <property type="project" value="InterPro"/>
</dbReference>